<accession>A0A318T6G3</accession>
<dbReference type="PROSITE" id="PS50192">
    <property type="entry name" value="T_SNARE"/>
    <property type="match status" value="1"/>
</dbReference>
<evidence type="ECO:0000256" key="1">
    <source>
        <dbReference type="ARBA" id="ARBA00004429"/>
    </source>
</evidence>
<proteinExistence type="inferred from homology"/>
<keyword evidence="2" id="KW-0472">Membrane</keyword>
<evidence type="ECO:0000313" key="6">
    <source>
        <dbReference type="Proteomes" id="UP000248148"/>
    </source>
</evidence>
<dbReference type="InterPro" id="IPR000727">
    <property type="entry name" value="T_SNARE_dom"/>
</dbReference>
<gene>
    <name evidence="5" type="ORF">BJ122_1451</name>
</gene>
<evidence type="ECO:0000259" key="4">
    <source>
        <dbReference type="PROSITE" id="PS50192"/>
    </source>
</evidence>
<dbReference type="AlphaFoldDB" id="A0A318T6G3"/>
<feature type="domain" description="T-SNARE coiled-coil homology" evidence="4">
    <location>
        <begin position="1"/>
        <end position="54"/>
    </location>
</feature>
<comment type="caution">
    <text evidence="5">The sequence shown here is derived from an EMBL/GenBank/DDBJ whole genome shotgun (WGS) entry which is preliminary data.</text>
</comment>
<keyword evidence="2" id="KW-0997">Cell inner membrane</keyword>
<evidence type="ECO:0000256" key="2">
    <source>
        <dbReference type="ARBA" id="ARBA00022519"/>
    </source>
</evidence>
<evidence type="ECO:0000313" key="5">
    <source>
        <dbReference type="EMBL" id="PYE99017.1"/>
    </source>
</evidence>
<dbReference type="Gene3D" id="1.10.287.950">
    <property type="entry name" value="Methyl-accepting chemotaxis protein"/>
    <property type="match status" value="1"/>
</dbReference>
<reference evidence="5 6" key="1">
    <citation type="submission" date="2018-06" db="EMBL/GenBank/DDBJ databases">
        <title>Genomic Encyclopedia of Archaeal and Bacterial Type Strains, Phase II (KMG-II): from individual species to whole genera.</title>
        <authorList>
            <person name="Goeker M."/>
        </authorList>
    </citation>
    <scope>NUCLEOTIDE SEQUENCE [LARGE SCALE GENOMIC DNA]</scope>
    <source>
        <strain evidence="5 6">JCM 11668</strain>
    </source>
</reference>
<dbReference type="PANTHER" id="PTHR32089">
    <property type="entry name" value="METHYL-ACCEPTING CHEMOTAXIS PROTEIN MCPB"/>
    <property type="match status" value="1"/>
</dbReference>
<comment type="similarity">
    <text evidence="3">Belongs to the methyl-accepting chemotaxis (MCP) protein family.</text>
</comment>
<keyword evidence="6" id="KW-1185">Reference proteome</keyword>
<dbReference type="GO" id="GO:0005886">
    <property type="term" value="C:plasma membrane"/>
    <property type="evidence" value="ECO:0007669"/>
    <property type="project" value="UniProtKB-SubCell"/>
</dbReference>
<dbReference type="SUPFAM" id="SSF58104">
    <property type="entry name" value="Methyl-accepting chemotaxis protein (MCP) signaling domain"/>
    <property type="match status" value="1"/>
</dbReference>
<comment type="subcellular location">
    <subcellularLocation>
        <location evidence="1">Cell inner membrane</location>
        <topology evidence="1">Multi-pass membrane protein</topology>
    </subcellularLocation>
</comment>
<protein>
    <recommendedName>
        <fullName evidence="4">t-SNARE coiled-coil homology domain-containing protein</fullName>
    </recommendedName>
</protein>
<evidence type="ECO:0000256" key="3">
    <source>
        <dbReference type="ARBA" id="ARBA00029447"/>
    </source>
</evidence>
<keyword evidence="2" id="KW-1003">Cell membrane</keyword>
<feature type="non-terminal residue" evidence="5">
    <location>
        <position position="1"/>
    </location>
</feature>
<organism evidence="5 6">
    <name type="scientific">Rhodopseudomonas faecalis</name>
    <dbReference type="NCBI Taxonomy" id="99655"/>
    <lineage>
        <taxon>Bacteria</taxon>
        <taxon>Pseudomonadati</taxon>
        <taxon>Pseudomonadota</taxon>
        <taxon>Alphaproteobacteria</taxon>
        <taxon>Hyphomicrobiales</taxon>
        <taxon>Nitrobacteraceae</taxon>
        <taxon>Rhodopseudomonas</taxon>
    </lineage>
</organism>
<name>A0A318T6G3_9BRAD</name>
<dbReference type="EMBL" id="QJTI01000045">
    <property type="protein sequence ID" value="PYE99017.1"/>
    <property type="molecule type" value="Genomic_DNA"/>
</dbReference>
<sequence length="96" mass="10055">AIKEIGQTISRMSEIASTIASAVEEQGAATQEISRNVQEAARGTEQVSSNIMDVQRGATEAGSAAGQVLSAAQSLSQDSERLKMEVSNFLETVRAA</sequence>
<dbReference type="PANTHER" id="PTHR32089:SF112">
    <property type="entry name" value="LYSOZYME-LIKE PROTEIN-RELATED"/>
    <property type="match status" value="1"/>
</dbReference>
<dbReference type="Proteomes" id="UP000248148">
    <property type="component" value="Unassembled WGS sequence"/>
</dbReference>